<protein>
    <recommendedName>
        <fullName evidence="4">YfhO family protein</fullName>
    </recommendedName>
</protein>
<feature type="transmembrane region" description="Helical" evidence="1">
    <location>
        <begin position="400"/>
        <end position="420"/>
    </location>
</feature>
<dbReference type="PANTHER" id="PTHR38454:SF1">
    <property type="entry name" value="INTEGRAL MEMBRANE PROTEIN"/>
    <property type="match status" value="1"/>
</dbReference>
<keyword evidence="1" id="KW-0812">Transmembrane</keyword>
<feature type="transmembrane region" description="Helical" evidence="1">
    <location>
        <begin position="74"/>
        <end position="93"/>
    </location>
</feature>
<dbReference type="Proteomes" id="UP000230790">
    <property type="component" value="Unassembled WGS sequence"/>
</dbReference>
<evidence type="ECO:0000313" key="2">
    <source>
        <dbReference type="EMBL" id="PJF47064.1"/>
    </source>
</evidence>
<feature type="transmembrane region" description="Helical" evidence="1">
    <location>
        <begin position="105"/>
        <end position="123"/>
    </location>
</feature>
<feature type="transmembrane region" description="Helical" evidence="1">
    <location>
        <begin position="135"/>
        <end position="154"/>
    </location>
</feature>
<keyword evidence="1" id="KW-0472">Membrane</keyword>
<reference evidence="2 3" key="1">
    <citation type="submission" date="2017-11" db="EMBL/GenBank/DDBJ databases">
        <title>Evolution of Phototrophy in the Chloroflexi Phylum Driven by Horizontal Gene Transfer.</title>
        <authorList>
            <person name="Ward L.M."/>
            <person name="Hemp J."/>
            <person name="Shih P.M."/>
            <person name="Mcglynn S.E."/>
            <person name="Fischer W."/>
        </authorList>
    </citation>
    <scope>NUCLEOTIDE SEQUENCE [LARGE SCALE GENOMIC DNA]</scope>
    <source>
        <strain evidence="2">JP3_7</strain>
    </source>
</reference>
<organism evidence="2 3">
    <name type="scientific">Candidatus Thermofonsia Clade 3 bacterium</name>
    <dbReference type="NCBI Taxonomy" id="2364212"/>
    <lineage>
        <taxon>Bacteria</taxon>
        <taxon>Bacillati</taxon>
        <taxon>Chloroflexota</taxon>
        <taxon>Candidatus Thermofontia</taxon>
        <taxon>Candidatus Thermofonsia Clade 3</taxon>
    </lineage>
</organism>
<gene>
    <name evidence="2" type="ORF">CUN48_10550</name>
</gene>
<sequence length="445" mass="47662">LGALVLGFGMNAFGFDVAYLLAPGYRQFQAQERHAVIVAFALSALAAYGADALLRPLRPRARLGLWRATRGLGLWGAIAFSGLIALLIAQRLAGEPTQATLSTVADKFALIVLGLLGTAALFAWRARLGAMPRRLWGAVLLGLVIFDVFSANRYTATQPMADPFPPHPLIAPIKPTQRPNGYSRVYNHFGLPLNGACIAGLNEVGGGSPIVLRAYKAFLDNAPEEVMVKLLNARHAVTWRGAMETPEGVMIPWFLLARDTFEGKEASTYRLDWEPQTFNGAWIPRRITGAPSEAAMYARMRAPDFDPFGEAVIVHMPEDRVPRGANGSAAVEGKSPGYIKVAVNADAPTLLVVSQAYHWNWVALINGREAPTIAVNGALLGAPIPAGAFSVEFSYRPLDLYIGTAISATTAVVMALSLAIHRLSGRQTGGATRLSGGRDGVNGER</sequence>
<feature type="non-terminal residue" evidence="2">
    <location>
        <position position="1"/>
    </location>
</feature>
<evidence type="ECO:0000313" key="3">
    <source>
        <dbReference type="Proteomes" id="UP000230790"/>
    </source>
</evidence>
<dbReference type="AlphaFoldDB" id="A0A2M8QB93"/>
<dbReference type="Pfam" id="PF09586">
    <property type="entry name" value="YfhO"/>
    <property type="match status" value="1"/>
</dbReference>
<evidence type="ECO:0000256" key="1">
    <source>
        <dbReference type="SAM" id="Phobius"/>
    </source>
</evidence>
<evidence type="ECO:0008006" key="4">
    <source>
        <dbReference type="Google" id="ProtNLM"/>
    </source>
</evidence>
<dbReference type="PANTHER" id="PTHR38454">
    <property type="entry name" value="INTEGRAL MEMBRANE PROTEIN-RELATED"/>
    <property type="match status" value="1"/>
</dbReference>
<keyword evidence="1" id="KW-1133">Transmembrane helix</keyword>
<proteinExistence type="predicted"/>
<dbReference type="EMBL" id="PGTN01000070">
    <property type="protein sequence ID" value="PJF47064.1"/>
    <property type="molecule type" value="Genomic_DNA"/>
</dbReference>
<comment type="caution">
    <text evidence="2">The sequence shown here is derived from an EMBL/GenBank/DDBJ whole genome shotgun (WGS) entry which is preliminary data.</text>
</comment>
<dbReference type="InterPro" id="IPR018580">
    <property type="entry name" value="Uncharacterised_YfhO"/>
</dbReference>
<feature type="transmembrane region" description="Helical" evidence="1">
    <location>
        <begin position="35"/>
        <end position="54"/>
    </location>
</feature>
<accession>A0A2M8QB93</accession>
<name>A0A2M8QB93_9CHLR</name>